<protein>
    <recommendedName>
        <fullName evidence="4">Cryptochrome/DNA photolyase FAD-binding domain-containing protein</fullName>
    </recommendedName>
</protein>
<dbReference type="HOGENOM" id="CLU_050658_0_0_0"/>
<dbReference type="GO" id="GO:0043153">
    <property type="term" value="P:entrainment of circadian clock by photoperiod"/>
    <property type="evidence" value="ECO:0007669"/>
    <property type="project" value="TreeGrafter"/>
</dbReference>
<dbReference type="Proteomes" id="UP000007880">
    <property type="component" value="Chromosome"/>
</dbReference>
<dbReference type="PANTHER" id="PTHR11455:SF18">
    <property type="entry name" value="SI:CH1073-390K14.1"/>
    <property type="match status" value="1"/>
</dbReference>
<dbReference type="Pfam" id="PF03441">
    <property type="entry name" value="FAD_binding_7"/>
    <property type="match status" value="1"/>
</dbReference>
<proteinExistence type="predicted"/>
<dbReference type="InterPro" id="IPR005101">
    <property type="entry name" value="Cryptochr/Photolyase_FAD-bd"/>
</dbReference>
<evidence type="ECO:0000256" key="2">
    <source>
        <dbReference type="ARBA" id="ARBA00022827"/>
    </source>
</evidence>
<evidence type="ECO:0000313" key="6">
    <source>
        <dbReference type="Proteomes" id="UP000007880"/>
    </source>
</evidence>
<dbReference type="GO" id="GO:0003677">
    <property type="term" value="F:DNA binding"/>
    <property type="evidence" value="ECO:0007669"/>
    <property type="project" value="TreeGrafter"/>
</dbReference>
<sequence length="458" mass="51744">MSAADGENPVDMPRAFRHRDELIDYLRSAFPTAVAVDDTIPATRGGRSVAERLLEAIEPARYAATRNYLDGAVTRLAPYLRHGVLSLAEVRDVALRKADTPQQAARLVSELGWRDYFQRVYRVLGLGIWRDLEPIKTGWSAADYADTLPADIVAGETGLACIDAFSHALRTTGYLHNHARMWLAAYVVHFRRVRWQAGARWFLTHLLDGDPASNNLSWQWVASTFSHKPYMFNRENLEKYTGGIYCRVCALQGRCVFEGSYEQLAARLFPRLHTVKAPASTVEALRKVEEHRSSGVKPVRLKKPIIWVHGDMLNPHSPAFQAFPGAPALWVWDDALLQRSPISLKRILFLYECLIELPAVIRRGDVAREVLRFAAEQRADGVVTVDSPSPGFRTRRRRIEQVLPVLALPALPFVKPAMPLDLRRFARYWRNVEHLAMQPTLRSALCDILNEVDSGGCF</sequence>
<dbReference type="AlphaFoldDB" id="I0I9Z7"/>
<dbReference type="eggNOG" id="COG0415">
    <property type="taxonomic scope" value="Bacteria"/>
</dbReference>
<dbReference type="GO" id="GO:0032922">
    <property type="term" value="P:circadian regulation of gene expression"/>
    <property type="evidence" value="ECO:0007669"/>
    <property type="project" value="TreeGrafter"/>
</dbReference>
<comment type="cofactor">
    <cofactor evidence="3">
        <name>FAD</name>
        <dbReference type="ChEBI" id="CHEBI:57692"/>
    </cofactor>
    <text evidence="3">Binds 1 FAD per subunit.</text>
</comment>
<feature type="binding site" evidence="3">
    <location>
        <begin position="110"/>
        <end position="117"/>
    </location>
    <ligand>
        <name>FAD</name>
        <dbReference type="ChEBI" id="CHEBI:57692"/>
    </ligand>
</feature>
<keyword evidence="2 3" id="KW-0274">FAD</keyword>
<dbReference type="GO" id="GO:0005737">
    <property type="term" value="C:cytoplasm"/>
    <property type="evidence" value="ECO:0007669"/>
    <property type="project" value="TreeGrafter"/>
</dbReference>
<gene>
    <name evidence="5" type="ordered locus">CLDAP_40450</name>
</gene>
<dbReference type="SUPFAM" id="SSF52425">
    <property type="entry name" value="Cryptochrome/photolyase, N-terminal domain"/>
    <property type="match status" value="1"/>
</dbReference>
<evidence type="ECO:0000259" key="4">
    <source>
        <dbReference type="Pfam" id="PF03441"/>
    </source>
</evidence>
<dbReference type="SUPFAM" id="SSF48173">
    <property type="entry name" value="Cryptochrome/photolyase FAD-binding domain"/>
    <property type="match status" value="1"/>
</dbReference>
<evidence type="ECO:0000256" key="3">
    <source>
        <dbReference type="PIRSR" id="PIRSR602081-1"/>
    </source>
</evidence>
<dbReference type="InterPro" id="IPR036155">
    <property type="entry name" value="Crypto/Photolyase_N_sf"/>
</dbReference>
<dbReference type="PANTHER" id="PTHR11455">
    <property type="entry name" value="CRYPTOCHROME"/>
    <property type="match status" value="1"/>
</dbReference>
<reference evidence="5 6" key="1">
    <citation type="submission" date="2012-02" db="EMBL/GenBank/DDBJ databases">
        <title>Complete genome sequence of Caldilinea aerophila DSM 14535 (= NBRC 102666).</title>
        <authorList>
            <person name="Oguchi A."/>
            <person name="Hosoyama A."/>
            <person name="Sekine M."/>
            <person name="Fukai R."/>
            <person name="Kato Y."/>
            <person name="Nakamura S."/>
            <person name="Hanada S."/>
            <person name="Yamazaki S."/>
            <person name="Fujita N."/>
        </authorList>
    </citation>
    <scope>NUCLEOTIDE SEQUENCE [LARGE SCALE GENOMIC DNA]</scope>
    <source>
        <strain evidence="6">DSM 14535 / JCM 11387 / NBRC 104270 / STL-6-O1</strain>
    </source>
</reference>
<dbReference type="STRING" id="926550.CLDAP_40450"/>
<dbReference type="InterPro" id="IPR002081">
    <property type="entry name" value="Cryptochrome/DNA_photolyase_1"/>
</dbReference>
<keyword evidence="1 3" id="KW-0285">Flavoprotein</keyword>
<dbReference type="GO" id="GO:0003904">
    <property type="term" value="F:deoxyribodipyrimidine photo-lyase activity"/>
    <property type="evidence" value="ECO:0007669"/>
    <property type="project" value="TreeGrafter"/>
</dbReference>
<accession>I0I9Z7</accession>
<evidence type="ECO:0000256" key="1">
    <source>
        <dbReference type="ARBA" id="ARBA00022630"/>
    </source>
</evidence>
<dbReference type="InterPro" id="IPR036134">
    <property type="entry name" value="Crypto/Photolyase_FAD-like_sf"/>
</dbReference>
<organism evidence="5 6">
    <name type="scientific">Caldilinea aerophila (strain DSM 14535 / JCM 11387 / NBRC 104270 / STL-6-O1)</name>
    <dbReference type="NCBI Taxonomy" id="926550"/>
    <lineage>
        <taxon>Bacteria</taxon>
        <taxon>Bacillati</taxon>
        <taxon>Chloroflexota</taxon>
        <taxon>Caldilineae</taxon>
        <taxon>Caldilineales</taxon>
        <taxon>Caldilineaceae</taxon>
        <taxon>Caldilinea</taxon>
    </lineage>
</organism>
<feature type="domain" description="Cryptochrome/DNA photolyase FAD-binding" evidence="4">
    <location>
        <begin position="108"/>
        <end position="230"/>
    </location>
</feature>
<feature type="binding site" evidence="3">
    <location>
        <position position="62"/>
    </location>
    <ligand>
        <name>FAD</name>
        <dbReference type="ChEBI" id="CHEBI:57692"/>
    </ligand>
</feature>
<dbReference type="Gene3D" id="1.25.40.80">
    <property type="match status" value="1"/>
</dbReference>
<dbReference type="EMBL" id="AP012337">
    <property type="protein sequence ID" value="BAM02085.1"/>
    <property type="molecule type" value="Genomic_DNA"/>
</dbReference>
<dbReference type="Gene3D" id="1.10.579.10">
    <property type="entry name" value="DNA Cyclobutane Dipyrimidine Photolyase, subunit A, domain 3"/>
    <property type="match status" value="1"/>
</dbReference>
<name>I0I9Z7_CALAS</name>
<keyword evidence="6" id="KW-1185">Reference proteome</keyword>
<dbReference type="KEGG" id="cap:CLDAP_40450"/>
<evidence type="ECO:0000313" key="5">
    <source>
        <dbReference type="EMBL" id="BAM02085.1"/>
    </source>
</evidence>
<feature type="binding site" evidence="3">
    <location>
        <begin position="208"/>
        <end position="210"/>
    </location>
    <ligand>
        <name>FAD</name>
        <dbReference type="ChEBI" id="CHEBI:57692"/>
    </ligand>
</feature>
<dbReference type="GO" id="GO:0071949">
    <property type="term" value="F:FAD binding"/>
    <property type="evidence" value="ECO:0007669"/>
    <property type="project" value="TreeGrafter"/>
</dbReference>
<dbReference type="PATRIC" id="fig|926550.5.peg.4354"/>